<proteinExistence type="predicted"/>
<protein>
    <submittedName>
        <fullName evidence="1">Uncharacterized protein</fullName>
    </submittedName>
</protein>
<sequence length="183" mass="20226">MNISSGKIISLDTTFKLTNKATVVTTDGKYTKPMKGGILNVINEKNEIIMHRLCQTQGAVEIEEAFQGLSTRCKVLGIPEPEEAVADNCCSVRNAISRALPQTDVSLDVWHFQQRYAVVILGGKKNPYRSAVIGDIVSAILKSRATKTRPAEYYKQEEQEENLVAAYRKWSNHGGVWSAAAPE</sequence>
<dbReference type="AlphaFoldDB" id="A0A2R6NEW2"/>
<reference evidence="1 2" key="1">
    <citation type="submission" date="2018-02" db="EMBL/GenBank/DDBJ databases">
        <title>Genome sequence of the basidiomycete white-rot fungus Phlebia centrifuga.</title>
        <authorList>
            <person name="Granchi Z."/>
            <person name="Peng M."/>
            <person name="de Vries R.P."/>
            <person name="Hilden K."/>
            <person name="Makela M.R."/>
            <person name="Grigoriev I."/>
            <person name="Riley R."/>
        </authorList>
    </citation>
    <scope>NUCLEOTIDE SEQUENCE [LARGE SCALE GENOMIC DNA]</scope>
    <source>
        <strain evidence="1 2">FBCC195</strain>
    </source>
</reference>
<feature type="non-terminal residue" evidence="1">
    <location>
        <position position="183"/>
    </location>
</feature>
<gene>
    <name evidence="1" type="ORF">PHLCEN_2v13334</name>
</gene>
<dbReference type="EMBL" id="MLYV02001322">
    <property type="protein sequence ID" value="PSR70788.1"/>
    <property type="molecule type" value="Genomic_DNA"/>
</dbReference>
<dbReference type="Proteomes" id="UP000186601">
    <property type="component" value="Unassembled WGS sequence"/>
</dbReference>
<evidence type="ECO:0000313" key="2">
    <source>
        <dbReference type="Proteomes" id="UP000186601"/>
    </source>
</evidence>
<keyword evidence="2" id="KW-1185">Reference proteome</keyword>
<name>A0A2R6NEW2_9APHY</name>
<evidence type="ECO:0000313" key="1">
    <source>
        <dbReference type="EMBL" id="PSR70788.1"/>
    </source>
</evidence>
<organism evidence="1 2">
    <name type="scientific">Hermanssonia centrifuga</name>
    <dbReference type="NCBI Taxonomy" id="98765"/>
    <lineage>
        <taxon>Eukaryota</taxon>
        <taxon>Fungi</taxon>
        <taxon>Dikarya</taxon>
        <taxon>Basidiomycota</taxon>
        <taxon>Agaricomycotina</taxon>
        <taxon>Agaricomycetes</taxon>
        <taxon>Polyporales</taxon>
        <taxon>Meruliaceae</taxon>
        <taxon>Hermanssonia</taxon>
    </lineage>
</organism>
<comment type="caution">
    <text evidence="1">The sequence shown here is derived from an EMBL/GenBank/DDBJ whole genome shotgun (WGS) entry which is preliminary data.</text>
</comment>
<accession>A0A2R6NEW2</accession>
<dbReference type="OrthoDB" id="2755889at2759"/>